<keyword evidence="2" id="KW-0472">Membrane</keyword>
<dbReference type="Pfam" id="PF23493">
    <property type="entry name" value="CysS_C"/>
    <property type="match status" value="1"/>
</dbReference>
<feature type="region of interest" description="Disordered" evidence="1">
    <location>
        <begin position="1"/>
        <end position="23"/>
    </location>
</feature>
<gene>
    <name evidence="5" type="ORF">RNC47_29770</name>
</gene>
<dbReference type="EMBL" id="JAVREM010000065">
    <property type="protein sequence ID" value="MDT0322513.1"/>
    <property type="molecule type" value="Genomic_DNA"/>
</dbReference>
<keyword evidence="6" id="KW-1185">Reference proteome</keyword>
<organism evidence="5 6">
    <name type="scientific">Streptomyces millisiae</name>
    <dbReference type="NCBI Taxonomy" id="3075542"/>
    <lineage>
        <taxon>Bacteria</taxon>
        <taxon>Bacillati</taxon>
        <taxon>Actinomycetota</taxon>
        <taxon>Actinomycetes</taxon>
        <taxon>Kitasatosporales</taxon>
        <taxon>Streptomycetaceae</taxon>
        <taxon>Streptomyces</taxon>
    </lineage>
</organism>
<dbReference type="InterPro" id="IPR057798">
    <property type="entry name" value="PH_YqeB"/>
</dbReference>
<name>A0ABU2LZR6_9ACTN</name>
<evidence type="ECO:0000256" key="1">
    <source>
        <dbReference type="SAM" id="MobiDB-lite"/>
    </source>
</evidence>
<accession>A0ABU2LZR6</accession>
<dbReference type="Proteomes" id="UP001183420">
    <property type="component" value="Unassembled WGS sequence"/>
</dbReference>
<dbReference type="Pfam" id="PF23494">
    <property type="entry name" value="bPH_10"/>
    <property type="match status" value="1"/>
</dbReference>
<proteinExistence type="predicted"/>
<feature type="domain" description="Cysteinyl-tRNA ligase anticodon binding" evidence="3">
    <location>
        <begin position="193"/>
        <end position="243"/>
    </location>
</feature>
<evidence type="ECO:0000259" key="3">
    <source>
        <dbReference type="Pfam" id="PF23493"/>
    </source>
</evidence>
<comment type="caution">
    <text evidence="5">The sequence shown here is derived from an EMBL/GenBank/DDBJ whole genome shotgun (WGS) entry which is preliminary data.</text>
</comment>
<dbReference type="InterPro" id="IPR056411">
    <property type="entry name" value="CysS_C"/>
</dbReference>
<feature type="transmembrane region" description="Helical" evidence="2">
    <location>
        <begin position="37"/>
        <end position="57"/>
    </location>
</feature>
<reference evidence="6" key="1">
    <citation type="submission" date="2023-07" db="EMBL/GenBank/DDBJ databases">
        <title>30 novel species of actinomycetes from the DSMZ collection.</title>
        <authorList>
            <person name="Nouioui I."/>
        </authorList>
    </citation>
    <scope>NUCLEOTIDE SEQUENCE [LARGE SCALE GENOMIC DNA]</scope>
    <source>
        <strain evidence="6">DSM 44918</strain>
    </source>
</reference>
<evidence type="ECO:0000313" key="5">
    <source>
        <dbReference type="EMBL" id="MDT0322513.1"/>
    </source>
</evidence>
<evidence type="ECO:0000259" key="4">
    <source>
        <dbReference type="Pfam" id="PF23494"/>
    </source>
</evidence>
<feature type="compositionally biased region" description="Basic and acidic residues" evidence="1">
    <location>
        <begin position="9"/>
        <end position="23"/>
    </location>
</feature>
<keyword evidence="2" id="KW-0812">Transmembrane</keyword>
<feature type="domain" description="YqeB PH" evidence="4">
    <location>
        <begin position="27"/>
        <end position="177"/>
    </location>
</feature>
<sequence length="248" mass="27609">MSTRTVPGRRREDEERAMPTEAKEPTTRLWLPLADRLVLLIGAPALGAGLGLLLPPVSDWVMGLPWMPMRGPFELVASFESRWVGAVLAGLGLLAGLVLVVIAFATSLKVTLSDSRIRVEINDTTRVIERAAVDVVFLDGKKLVILDHESRQLLRDTSEERPADVARAFAAHGYPWADADPYADLYRRWVPDTPEVPSAVNALLKAREVALRKKAAEDIAELRLEVEKLGYAVRDEAVRQYWRPLVRS</sequence>
<protein>
    <submittedName>
        <fullName evidence="5">Uncharacterized protein</fullName>
    </submittedName>
</protein>
<dbReference type="RefSeq" id="WP_311603155.1">
    <property type="nucleotide sequence ID" value="NZ_JAVREM010000065.1"/>
</dbReference>
<feature type="transmembrane region" description="Helical" evidence="2">
    <location>
        <begin position="83"/>
        <end position="108"/>
    </location>
</feature>
<evidence type="ECO:0000313" key="6">
    <source>
        <dbReference type="Proteomes" id="UP001183420"/>
    </source>
</evidence>
<evidence type="ECO:0000256" key="2">
    <source>
        <dbReference type="SAM" id="Phobius"/>
    </source>
</evidence>
<keyword evidence="2" id="KW-1133">Transmembrane helix</keyword>